<name>A0A5E6V5D8_PSEFL</name>
<feature type="transmembrane region" description="Helical" evidence="1">
    <location>
        <begin position="58"/>
        <end position="83"/>
    </location>
</feature>
<dbReference type="EMBL" id="CABVHJ010000013">
    <property type="protein sequence ID" value="VVN13272.1"/>
    <property type="molecule type" value="Genomic_DNA"/>
</dbReference>
<keyword evidence="1" id="KW-0812">Transmembrane</keyword>
<keyword evidence="1" id="KW-1133">Transmembrane helix</keyword>
<proteinExistence type="predicted"/>
<sequence length="116" mass="12945">MALQFSTTNPKALLDAFNKRIDQKELKGKITTWSRDGDGDYTHVADEWKRKAWFRPRIVDGALVFNILGTNAGVMSVVVYGYYHGHLTETFLNHFDDMFTTAASTAKNVLGDSLGG</sequence>
<dbReference type="Proteomes" id="UP000327167">
    <property type="component" value="Unassembled WGS sequence"/>
</dbReference>
<protein>
    <submittedName>
        <fullName evidence="2">Uncharacterized protein</fullName>
    </submittedName>
</protein>
<organism evidence="2 3">
    <name type="scientific">Pseudomonas fluorescens</name>
    <dbReference type="NCBI Taxonomy" id="294"/>
    <lineage>
        <taxon>Bacteria</taxon>
        <taxon>Pseudomonadati</taxon>
        <taxon>Pseudomonadota</taxon>
        <taxon>Gammaproteobacteria</taxon>
        <taxon>Pseudomonadales</taxon>
        <taxon>Pseudomonadaceae</taxon>
        <taxon>Pseudomonas</taxon>
    </lineage>
</organism>
<gene>
    <name evidence="2" type="ORF">PS655_03962</name>
</gene>
<keyword evidence="1" id="KW-0472">Membrane</keyword>
<reference evidence="2 3" key="1">
    <citation type="submission" date="2019-09" db="EMBL/GenBank/DDBJ databases">
        <authorList>
            <person name="Chandra G."/>
            <person name="Truman W A."/>
        </authorList>
    </citation>
    <scope>NUCLEOTIDE SEQUENCE [LARGE SCALE GENOMIC DNA]</scope>
    <source>
        <strain evidence="2">PS655</strain>
    </source>
</reference>
<evidence type="ECO:0000313" key="2">
    <source>
        <dbReference type="EMBL" id="VVN13272.1"/>
    </source>
</evidence>
<dbReference type="AlphaFoldDB" id="A0A5E6V5D8"/>
<evidence type="ECO:0000256" key="1">
    <source>
        <dbReference type="SAM" id="Phobius"/>
    </source>
</evidence>
<accession>A0A5E6V5D8</accession>
<evidence type="ECO:0000313" key="3">
    <source>
        <dbReference type="Proteomes" id="UP000327167"/>
    </source>
</evidence>